<feature type="compositionally biased region" description="Basic and acidic residues" evidence="1">
    <location>
        <begin position="1"/>
        <end position="11"/>
    </location>
</feature>
<feature type="compositionally biased region" description="Low complexity" evidence="1">
    <location>
        <begin position="208"/>
        <end position="217"/>
    </location>
</feature>
<evidence type="ECO:0000313" key="4">
    <source>
        <dbReference type="Proteomes" id="UP001499895"/>
    </source>
</evidence>
<dbReference type="InterPro" id="IPR043763">
    <property type="entry name" value="DUF5709"/>
</dbReference>
<feature type="domain" description="DUF5709" evidence="2">
    <location>
        <begin position="178"/>
        <end position="223"/>
    </location>
</feature>
<evidence type="ECO:0000313" key="3">
    <source>
        <dbReference type="EMBL" id="GAA0477557.1"/>
    </source>
</evidence>
<feature type="compositionally biased region" description="Basic and acidic residues" evidence="1">
    <location>
        <begin position="193"/>
        <end position="207"/>
    </location>
</feature>
<organism evidence="3 4">
    <name type="scientific">Streptomyces stramineus</name>
    <dbReference type="NCBI Taxonomy" id="173861"/>
    <lineage>
        <taxon>Bacteria</taxon>
        <taxon>Bacillati</taxon>
        <taxon>Actinomycetota</taxon>
        <taxon>Actinomycetes</taxon>
        <taxon>Kitasatosporales</taxon>
        <taxon>Streptomycetaceae</taxon>
        <taxon>Streptomyces</taxon>
    </lineage>
</organism>
<feature type="compositionally biased region" description="Basic and acidic residues" evidence="1">
    <location>
        <begin position="244"/>
        <end position="259"/>
    </location>
</feature>
<dbReference type="Pfam" id="PF18970">
    <property type="entry name" value="DUF5709"/>
    <property type="match status" value="1"/>
</dbReference>
<accession>A0ABN1AIS4</accession>
<comment type="caution">
    <text evidence="3">The sequence shown here is derived from an EMBL/GenBank/DDBJ whole genome shotgun (WGS) entry which is preliminary data.</text>
</comment>
<feature type="compositionally biased region" description="Acidic residues" evidence="1">
    <location>
        <begin position="99"/>
        <end position="117"/>
    </location>
</feature>
<sequence length="259" mass="27210">MAGSRTEERKRWCSAAPGQRDVPAAGGTGASGAGHLYGIAGRPDVQGRRTLDRPCPAEAVREAARPFPAPRRGEHVMSDEAMGDEVYQPTGSDTRDNPDDLDLENALDGDGLDETLDEGYSPPEKPLAAEHHGTTAREQREGESLDQRLAEEEPDVAPPEGDGIGDQVGTNGEAVDEEAGDARAGRVVAADDGLPRRANDVVARDVGVDGGAASAEEAALHVTPGPGEREPEAWQEGQEGQEGQEQRAEDEADGRPRGA</sequence>
<evidence type="ECO:0000259" key="2">
    <source>
        <dbReference type="Pfam" id="PF18970"/>
    </source>
</evidence>
<evidence type="ECO:0000256" key="1">
    <source>
        <dbReference type="SAM" id="MobiDB-lite"/>
    </source>
</evidence>
<keyword evidence="4" id="KW-1185">Reference proteome</keyword>
<feature type="region of interest" description="Disordered" evidence="1">
    <location>
        <begin position="1"/>
        <end position="259"/>
    </location>
</feature>
<dbReference type="Proteomes" id="UP001499895">
    <property type="component" value="Unassembled WGS sequence"/>
</dbReference>
<feature type="compositionally biased region" description="Low complexity" evidence="1">
    <location>
        <begin position="234"/>
        <end position="243"/>
    </location>
</feature>
<name>A0ABN1AIS4_9ACTN</name>
<dbReference type="EMBL" id="BAAAHB010000056">
    <property type="protein sequence ID" value="GAA0477557.1"/>
    <property type="molecule type" value="Genomic_DNA"/>
</dbReference>
<reference evidence="3 4" key="1">
    <citation type="journal article" date="2019" name="Int. J. Syst. Evol. Microbiol.">
        <title>The Global Catalogue of Microorganisms (GCM) 10K type strain sequencing project: providing services to taxonomists for standard genome sequencing and annotation.</title>
        <authorList>
            <consortium name="The Broad Institute Genomics Platform"/>
            <consortium name="The Broad Institute Genome Sequencing Center for Infectious Disease"/>
            <person name="Wu L."/>
            <person name="Ma J."/>
        </authorList>
    </citation>
    <scope>NUCLEOTIDE SEQUENCE [LARGE SCALE GENOMIC DNA]</scope>
    <source>
        <strain evidence="3 4">JCM 10649</strain>
    </source>
</reference>
<protein>
    <recommendedName>
        <fullName evidence="2">DUF5709 domain-containing protein</fullName>
    </recommendedName>
</protein>
<gene>
    <name evidence="3" type="ORF">GCM10009544_44380</name>
</gene>
<feature type="compositionally biased region" description="Basic and acidic residues" evidence="1">
    <location>
        <begin position="127"/>
        <end position="151"/>
    </location>
</feature>
<proteinExistence type="predicted"/>